<evidence type="ECO:0000313" key="2">
    <source>
        <dbReference type="Proteomes" id="UP000001399"/>
    </source>
</evidence>
<keyword evidence="2" id="KW-1185">Reference proteome</keyword>
<dbReference type="Proteomes" id="UP000001399">
    <property type="component" value="Chromosome"/>
</dbReference>
<accession>E3I441</accession>
<dbReference type="RefSeq" id="WP_013421048.1">
    <property type="nucleotide sequence ID" value="NC_014664.1"/>
</dbReference>
<dbReference type="KEGG" id="rva:Rvan_3510"/>
<dbReference type="STRING" id="648757.Rvan_3510"/>
<gene>
    <name evidence="1" type="ordered locus">Rvan_3510</name>
</gene>
<sequence>MASDRGAAATPILVSPSLSRPAPRPLRGAMRLLEALGHGALTEFPLRSGRRADILSIGMKGEIWIVEVKSGVPDFRADHKWQDYLEWCDRFFFAVGPDFPQDILPPEAGLLVSDEYDAVMLREPGVSPLATSRRKSLTLRFALLAARRLSGRDDPIFPV</sequence>
<dbReference type="InterPro" id="IPR009394">
    <property type="entry name" value="MmcB-like"/>
</dbReference>
<protein>
    <recommendedName>
        <fullName evidence="3">DNA repair protein MmcB-related protein</fullName>
    </recommendedName>
</protein>
<dbReference type="AlphaFoldDB" id="E3I441"/>
<dbReference type="Pfam" id="PF06319">
    <property type="entry name" value="MmcB-like"/>
    <property type="match status" value="1"/>
</dbReference>
<evidence type="ECO:0008006" key="3">
    <source>
        <dbReference type="Google" id="ProtNLM"/>
    </source>
</evidence>
<evidence type="ECO:0000313" key="1">
    <source>
        <dbReference type="EMBL" id="ADP72690.1"/>
    </source>
</evidence>
<organism evidence="1 2">
    <name type="scientific">Rhodomicrobium vannielii (strain ATCC 17100 / DSM 162 / LMG 4299 / NCIMB 10020 / ATH 3.1.1)</name>
    <dbReference type="NCBI Taxonomy" id="648757"/>
    <lineage>
        <taxon>Bacteria</taxon>
        <taxon>Pseudomonadati</taxon>
        <taxon>Pseudomonadota</taxon>
        <taxon>Alphaproteobacteria</taxon>
        <taxon>Hyphomicrobiales</taxon>
        <taxon>Hyphomicrobiaceae</taxon>
        <taxon>Rhodomicrobium</taxon>
    </lineage>
</organism>
<proteinExistence type="predicted"/>
<name>E3I441_RHOVT</name>
<dbReference type="EMBL" id="CP002292">
    <property type="protein sequence ID" value="ADP72690.1"/>
    <property type="molecule type" value="Genomic_DNA"/>
</dbReference>
<dbReference type="eggNOG" id="COG5321">
    <property type="taxonomic scope" value="Bacteria"/>
</dbReference>
<reference evidence="2" key="1">
    <citation type="journal article" date="2011" name="J. Bacteriol.">
        <title>Genome sequences of eight morphologically diverse alphaproteobacteria.</title>
        <authorList>
            <consortium name="US DOE Joint Genome Institute"/>
            <person name="Brown P.J."/>
            <person name="Kysela D.T."/>
            <person name="Buechlein A."/>
            <person name="Hemmerich C."/>
            <person name="Brun Y.V."/>
        </authorList>
    </citation>
    <scope>NUCLEOTIDE SEQUENCE [LARGE SCALE GENOMIC DNA]</scope>
    <source>
        <strain evidence="2">ATCC 17100 / ATH 3.1.1 / DSM 162 / LMG 4299</strain>
    </source>
</reference>
<dbReference type="HOGENOM" id="CLU_114402_0_0_5"/>